<evidence type="ECO:0000259" key="1">
    <source>
        <dbReference type="Pfam" id="PF07727"/>
    </source>
</evidence>
<dbReference type="Proteomes" id="UP000765509">
    <property type="component" value="Unassembled WGS sequence"/>
</dbReference>
<dbReference type="OrthoDB" id="7691805at2759"/>
<proteinExistence type="predicted"/>
<gene>
    <name evidence="2" type="ORF">O181_058442</name>
</gene>
<accession>A0A9Q3HWF4</accession>
<evidence type="ECO:0000313" key="3">
    <source>
        <dbReference type="Proteomes" id="UP000765509"/>
    </source>
</evidence>
<organism evidence="2 3">
    <name type="scientific">Austropuccinia psidii MF-1</name>
    <dbReference type="NCBI Taxonomy" id="1389203"/>
    <lineage>
        <taxon>Eukaryota</taxon>
        <taxon>Fungi</taxon>
        <taxon>Dikarya</taxon>
        <taxon>Basidiomycota</taxon>
        <taxon>Pucciniomycotina</taxon>
        <taxon>Pucciniomycetes</taxon>
        <taxon>Pucciniales</taxon>
        <taxon>Sphaerophragmiaceae</taxon>
        <taxon>Austropuccinia</taxon>
    </lineage>
</organism>
<evidence type="ECO:0000313" key="2">
    <source>
        <dbReference type="EMBL" id="MBW0518727.1"/>
    </source>
</evidence>
<reference evidence="2" key="1">
    <citation type="submission" date="2021-03" db="EMBL/GenBank/DDBJ databases">
        <title>Draft genome sequence of rust myrtle Austropuccinia psidii MF-1, a brazilian biotype.</title>
        <authorList>
            <person name="Quecine M.C."/>
            <person name="Pachon D.M.R."/>
            <person name="Bonatelli M.L."/>
            <person name="Correr F.H."/>
            <person name="Franceschini L.M."/>
            <person name="Leite T.F."/>
            <person name="Margarido G.R.A."/>
            <person name="Almeida C.A."/>
            <person name="Ferrarezi J.A."/>
            <person name="Labate C.A."/>
        </authorList>
    </citation>
    <scope>NUCLEOTIDE SEQUENCE</scope>
    <source>
        <strain evidence="2">MF-1</strain>
    </source>
</reference>
<protein>
    <recommendedName>
        <fullName evidence="1">Reverse transcriptase Ty1/copia-type domain-containing protein</fullName>
    </recommendedName>
</protein>
<dbReference type="InterPro" id="IPR013103">
    <property type="entry name" value="RVT_2"/>
</dbReference>
<dbReference type="AlphaFoldDB" id="A0A9Q3HWF4"/>
<comment type="caution">
    <text evidence="2">The sequence shown here is derived from an EMBL/GenBank/DDBJ whole genome shotgun (WGS) entry which is preliminary data.</text>
</comment>
<keyword evidence="3" id="KW-1185">Reference proteome</keyword>
<name>A0A9Q3HWF4_9BASI</name>
<dbReference type="EMBL" id="AVOT02026831">
    <property type="protein sequence ID" value="MBW0518727.1"/>
    <property type="molecule type" value="Genomic_DNA"/>
</dbReference>
<dbReference type="Pfam" id="PF07727">
    <property type="entry name" value="RVT_2"/>
    <property type="match status" value="1"/>
</dbReference>
<sequence length="346" mass="38862">MRSIHGRLADWSGGNGDVAGGISPGKENSGEQMVLYLKNNMEGEVVRFKAWAVVQGHQEVKGINFEETLPPTPTFQSLRCILAIALACWWETATFDVKTAYLNSPLEGKVYICPPAGKVLKVAGNVLRLKKAVYGLKQAARCWWNHLRAILATVGFQINDGDQSTYSYQKRDGVTVLWINVDYEILMARNRDLINKLQEKLLASVQLKWHLKLHSIVGIEVKQVGHEFRLSQQALIAKLAAYHTNKFSPHQPLPNMVSKSNVARNVDKDYLLKIGMILYLAQATRPDVTFAVNYLERFSMVTNNHHWNALRHLISYLGSTIGESLVISADTDRKVAEMYIDANWGG</sequence>
<feature type="domain" description="Reverse transcriptase Ty1/copia-type" evidence="1">
    <location>
        <begin position="30"/>
        <end position="239"/>
    </location>
</feature>